<feature type="domain" description="CAAX prenyl protease 2/Lysostaphin resistance protein A-like" evidence="2">
    <location>
        <begin position="93"/>
        <end position="182"/>
    </location>
</feature>
<keyword evidence="1" id="KW-1133">Transmembrane helix</keyword>
<feature type="transmembrane region" description="Helical" evidence="1">
    <location>
        <begin position="47"/>
        <end position="65"/>
    </location>
</feature>
<keyword evidence="1" id="KW-0472">Membrane</keyword>
<comment type="caution">
    <text evidence="3">The sequence shown here is derived from an EMBL/GenBank/DDBJ whole genome shotgun (WGS) entry which is preliminary data.</text>
</comment>
<proteinExistence type="predicted"/>
<dbReference type="InterPro" id="IPR003675">
    <property type="entry name" value="Rce1/LyrA-like_dom"/>
</dbReference>
<dbReference type="GO" id="GO:0004175">
    <property type="term" value="F:endopeptidase activity"/>
    <property type="evidence" value="ECO:0007669"/>
    <property type="project" value="UniProtKB-ARBA"/>
</dbReference>
<dbReference type="STRING" id="980561.A1359_00460"/>
<accession>A0A177NBF6</accession>
<evidence type="ECO:0000313" key="3">
    <source>
        <dbReference type="EMBL" id="OAI15396.1"/>
    </source>
</evidence>
<keyword evidence="1" id="KW-0812">Transmembrane</keyword>
<feature type="transmembrane region" description="Helical" evidence="1">
    <location>
        <begin position="169"/>
        <end position="188"/>
    </location>
</feature>
<dbReference type="EMBL" id="LUUI01000102">
    <property type="protein sequence ID" value="OAI15396.1"/>
    <property type="molecule type" value="Genomic_DNA"/>
</dbReference>
<name>A0A177NBF6_9GAMM</name>
<dbReference type="GO" id="GO:0080120">
    <property type="term" value="P:CAAX-box protein maturation"/>
    <property type="evidence" value="ECO:0007669"/>
    <property type="project" value="UniProtKB-ARBA"/>
</dbReference>
<dbReference type="PANTHER" id="PTHR43592:SF15">
    <property type="entry name" value="CAAX AMINO TERMINAL PROTEASE FAMILY PROTEIN"/>
    <property type="match status" value="1"/>
</dbReference>
<gene>
    <name evidence="3" type="ORF">A1359_00460</name>
</gene>
<evidence type="ECO:0000313" key="4">
    <source>
        <dbReference type="Proteomes" id="UP000078476"/>
    </source>
</evidence>
<keyword evidence="4" id="KW-1185">Reference proteome</keyword>
<dbReference type="Proteomes" id="UP000078476">
    <property type="component" value="Unassembled WGS sequence"/>
</dbReference>
<evidence type="ECO:0000256" key="1">
    <source>
        <dbReference type="SAM" id="Phobius"/>
    </source>
</evidence>
<feature type="transmembrane region" description="Helical" evidence="1">
    <location>
        <begin position="12"/>
        <end position="32"/>
    </location>
</feature>
<dbReference type="Pfam" id="PF02517">
    <property type="entry name" value="Rce1-like"/>
    <property type="match status" value="1"/>
</dbReference>
<protein>
    <submittedName>
        <fullName evidence="3">Abortive infection protein</fullName>
    </submittedName>
</protein>
<sequence length="195" mass="21888">MQNTAPLPDNFFRMACYFEAALTFLAILLGWLMDVNPFAYLGFDEQALVYGILLTLPLVLIFFAMQELPFAGLQKIRALLLETLGARLYRCHWTDLLILAAIAGFSEEVLFRGTLQPWLENVTGMTAGLLISNVLFALVHAVTPLYAVLALLMGLYLGMSLDYGAERNLLTPIVIHGFYDFIAFVVILRNYRNSL</sequence>
<dbReference type="RefSeq" id="WP_066982225.1">
    <property type="nucleotide sequence ID" value="NZ_LUUI01000102.1"/>
</dbReference>
<dbReference type="PANTHER" id="PTHR43592">
    <property type="entry name" value="CAAX AMINO TERMINAL PROTEASE"/>
    <property type="match status" value="1"/>
</dbReference>
<reference evidence="3 4" key="1">
    <citation type="submission" date="2016-03" db="EMBL/GenBank/DDBJ databases">
        <authorList>
            <person name="Ploux O."/>
        </authorList>
    </citation>
    <scope>NUCLEOTIDE SEQUENCE [LARGE SCALE GENOMIC DNA]</scope>
    <source>
        <strain evidence="3 4">R-45370</strain>
    </source>
</reference>
<dbReference type="OrthoDB" id="118729at2"/>
<feature type="transmembrane region" description="Helical" evidence="1">
    <location>
        <begin position="134"/>
        <end position="157"/>
    </location>
</feature>
<evidence type="ECO:0000259" key="2">
    <source>
        <dbReference type="Pfam" id="PF02517"/>
    </source>
</evidence>
<organism evidence="3 4">
    <name type="scientific">Methylomonas lenta</name>
    <dbReference type="NCBI Taxonomy" id="980561"/>
    <lineage>
        <taxon>Bacteria</taxon>
        <taxon>Pseudomonadati</taxon>
        <taxon>Pseudomonadota</taxon>
        <taxon>Gammaproteobacteria</taxon>
        <taxon>Methylococcales</taxon>
        <taxon>Methylococcaceae</taxon>
        <taxon>Methylomonas</taxon>
    </lineage>
</organism>
<dbReference type="AlphaFoldDB" id="A0A177NBF6"/>